<sequence length="54" mass="6305">MLGSDAGFDHKREREWFTTLDSHKCYINSSRILLLIVSPIARYQFAYILNSTEP</sequence>
<reference evidence="1" key="1">
    <citation type="submission" date="2018-02" db="EMBL/GenBank/DDBJ databases">
        <title>Rhizophora mucronata_Transcriptome.</title>
        <authorList>
            <person name="Meera S.P."/>
            <person name="Sreeshan A."/>
            <person name="Augustine A."/>
        </authorList>
    </citation>
    <scope>NUCLEOTIDE SEQUENCE</scope>
    <source>
        <tissue evidence="1">Leaf</tissue>
    </source>
</reference>
<dbReference type="GO" id="GO:1990904">
    <property type="term" value="C:ribonucleoprotein complex"/>
    <property type="evidence" value="ECO:0007669"/>
    <property type="project" value="UniProtKB-KW"/>
</dbReference>
<evidence type="ECO:0000313" key="1">
    <source>
        <dbReference type="EMBL" id="MBW93203.1"/>
    </source>
</evidence>
<protein>
    <submittedName>
        <fullName evidence="1">U2 small nuclear ribonucleoprotein B</fullName>
    </submittedName>
</protein>
<organism evidence="1">
    <name type="scientific">Rhizophora mucronata</name>
    <name type="common">Asiatic mangrove</name>
    <dbReference type="NCBI Taxonomy" id="61149"/>
    <lineage>
        <taxon>Eukaryota</taxon>
        <taxon>Viridiplantae</taxon>
        <taxon>Streptophyta</taxon>
        <taxon>Embryophyta</taxon>
        <taxon>Tracheophyta</taxon>
        <taxon>Spermatophyta</taxon>
        <taxon>Magnoliopsida</taxon>
        <taxon>eudicotyledons</taxon>
        <taxon>Gunneridae</taxon>
        <taxon>Pentapetalae</taxon>
        <taxon>rosids</taxon>
        <taxon>fabids</taxon>
        <taxon>Malpighiales</taxon>
        <taxon>Rhizophoraceae</taxon>
        <taxon>Rhizophora</taxon>
    </lineage>
</organism>
<dbReference type="EMBL" id="GGEC01012720">
    <property type="protein sequence ID" value="MBW93203.1"/>
    <property type="molecule type" value="Transcribed_RNA"/>
</dbReference>
<proteinExistence type="predicted"/>
<accession>A0A2P2JIA6</accession>
<name>A0A2P2JIA6_RHIMU</name>
<keyword evidence="1" id="KW-0687">Ribonucleoprotein</keyword>
<dbReference type="AlphaFoldDB" id="A0A2P2JIA6"/>